<evidence type="ECO:0000256" key="2">
    <source>
        <dbReference type="ARBA" id="ARBA00022734"/>
    </source>
</evidence>
<evidence type="ECO:0000313" key="4">
    <source>
        <dbReference type="EMBL" id="NXO50359.1"/>
    </source>
</evidence>
<keyword evidence="2" id="KW-0430">Lectin</keyword>
<dbReference type="SUPFAM" id="SSF56436">
    <property type="entry name" value="C-type lectin-like"/>
    <property type="match status" value="1"/>
</dbReference>
<dbReference type="InterPro" id="IPR001304">
    <property type="entry name" value="C-type_lectin-like"/>
</dbReference>
<evidence type="ECO:0000313" key="5">
    <source>
        <dbReference type="Proteomes" id="UP000567570"/>
    </source>
</evidence>
<feature type="non-terminal residue" evidence="4">
    <location>
        <position position="1"/>
    </location>
</feature>
<dbReference type="GO" id="GO:0005886">
    <property type="term" value="C:plasma membrane"/>
    <property type="evidence" value="ECO:0007669"/>
    <property type="project" value="UniProtKB-SubCell"/>
</dbReference>
<feature type="domain" description="C-type lectin" evidence="3">
    <location>
        <begin position="4"/>
        <end position="106"/>
    </location>
</feature>
<dbReference type="PROSITE" id="PS50041">
    <property type="entry name" value="C_TYPE_LECTIN_2"/>
    <property type="match status" value="1"/>
</dbReference>
<sequence>WLGFQGKCYFFSDTESNWITSQESCEALGASLVFISNMDELAFLTQCKGDADHWIGLQKEGNMWWWSNGTAFNNWFSVRGGGLCAYLNKENISSSLCHIKKNWLCSRPDNYVHWRQKAYP</sequence>
<comment type="subcellular location">
    <subcellularLocation>
        <location evidence="1">Cell membrane</location>
        <topology evidence="1">Single-pass type II membrane protein</topology>
    </subcellularLocation>
</comment>
<feature type="non-terminal residue" evidence="4">
    <location>
        <position position="120"/>
    </location>
</feature>
<dbReference type="InterPro" id="IPR050828">
    <property type="entry name" value="C-type_lectin/matrix_domain"/>
</dbReference>
<dbReference type="InterPro" id="IPR016187">
    <property type="entry name" value="CTDL_fold"/>
</dbReference>
<evidence type="ECO:0000256" key="1">
    <source>
        <dbReference type="ARBA" id="ARBA00004401"/>
    </source>
</evidence>
<organism evidence="4 5">
    <name type="scientific">Aramus guarauna</name>
    <name type="common">Limpkin</name>
    <name type="synonym">Scolopax guarauna</name>
    <dbReference type="NCBI Taxonomy" id="54356"/>
    <lineage>
        <taxon>Eukaryota</taxon>
        <taxon>Metazoa</taxon>
        <taxon>Chordata</taxon>
        <taxon>Craniata</taxon>
        <taxon>Vertebrata</taxon>
        <taxon>Euteleostomi</taxon>
        <taxon>Archelosauria</taxon>
        <taxon>Archosauria</taxon>
        <taxon>Dinosauria</taxon>
        <taxon>Saurischia</taxon>
        <taxon>Theropoda</taxon>
        <taxon>Coelurosauria</taxon>
        <taxon>Aves</taxon>
        <taxon>Neognathae</taxon>
        <taxon>Neoaves</taxon>
        <taxon>Gruiformes</taxon>
        <taxon>Aramidae</taxon>
        <taxon>Aramus</taxon>
    </lineage>
</organism>
<dbReference type="InterPro" id="IPR016186">
    <property type="entry name" value="C-type_lectin-like/link_sf"/>
</dbReference>
<dbReference type="Gene3D" id="3.10.100.10">
    <property type="entry name" value="Mannose-Binding Protein A, subunit A"/>
    <property type="match status" value="1"/>
</dbReference>
<comment type="caution">
    <text evidence="4">The sequence shown here is derived from an EMBL/GenBank/DDBJ whole genome shotgun (WGS) entry which is preliminary data.</text>
</comment>
<dbReference type="InterPro" id="IPR033992">
    <property type="entry name" value="NKR-like_CTLD"/>
</dbReference>
<name>A0A7L1SNV0_ARAGA</name>
<dbReference type="CDD" id="cd03593">
    <property type="entry name" value="CLECT_NK_receptors_like"/>
    <property type="match status" value="1"/>
</dbReference>
<dbReference type="EMBL" id="VXBL01002467">
    <property type="protein sequence ID" value="NXO50359.1"/>
    <property type="molecule type" value="Genomic_DNA"/>
</dbReference>
<dbReference type="Pfam" id="PF00059">
    <property type="entry name" value="Lectin_C"/>
    <property type="match status" value="1"/>
</dbReference>
<protein>
    <submittedName>
        <fullName evidence="4">CLC2E protein</fullName>
    </submittedName>
</protein>
<accession>A0A7L1SNV0</accession>
<dbReference type="GO" id="GO:0030246">
    <property type="term" value="F:carbohydrate binding"/>
    <property type="evidence" value="ECO:0007669"/>
    <property type="project" value="UniProtKB-KW"/>
</dbReference>
<proteinExistence type="predicted"/>
<dbReference type="PANTHER" id="PTHR45710:SF35">
    <property type="entry name" value="C-TYPE LECTIN DOMAIN FAMILY 2 MEMBER D"/>
    <property type="match status" value="1"/>
</dbReference>
<evidence type="ECO:0000259" key="3">
    <source>
        <dbReference type="PROSITE" id="PS50041"/>
    </source>
</evidence>
<dbReference type="Proteomes" id="UP000567570">
    <property type="component" value="Unassembled WGS sequence"/>
</dbReference>
<keyword evidence="5" id="KW-1185">Reference proteome</keyword>
<dbReference type="PANTHER" id="PTHR45710">
    <property type="entry name" value="C-TYPE LECTIN DOMAIN-CONTAINING PROTEIN 180"/>
    <property type="match status" value="1"/>
</dbReference>
<gene>
    <name evidence="4" type="primary">Clec2e_0</name>
    <name evidence="4" type="ORF">ARAGUA_R05376</name>
</gene>
<dbReference type="AlphaFoldDB" id="A0A7L1SNV0"/>
<reference evidence="4 5" key="1">
    <citation type="submission" date="2019-09" db="EMBL/GenBank/DDBJ databases">
        <title>Bird 10,000 Genomes (B10K) Project - Family phase.</title>
        <authorList>
            <person name="Zhang G."/>
        </authorList>
    </citation>
    <scope>NUCLEOTIDE SEQUENCE [LARGE SCALE GENOMIC DNA]</scope>
    <source>
        <strain evidence="4">B10K-DU-002-11</strain>
        <tissue evidence="4">Muscle</tissue>
    </source>
</reference>
<dbReference type="SMART" id="SM00034">
    <property type="entry name" value="CLECT"/>
    <property type="match status" value="1"/>
</dbReference>